<name>D1PH95_9BACT</name>
<dbReference type="EMBL" id="ACBX02000050">
    <property type="protein sequence ID" value="EFB33944.1"/>
    <property type="molecule type" value="Genomic_DNA"/>
</dbReference>
<keyword evidence="6" id="KW-1185">Reference proteome</keyword>
<dbReference type="STRING" id="537011.PREVCOP_06615"/>
<dbReference type="InterPro" id="IPR036597">
    <property type="entry name" value="Fido-like_dom_sf"/>
</dbReference>
<evidence type="ECO:0000313" key="6">
    <source>
        <dbReference type="Proteomes" id="UP000004477"/>
    </source>
</evidence>
<feature type="non-terminal residue" evidence="5">
    <location>
        <position position="400"/>
    </location>
</feature>
<organism evidence="5 6">
    <name type="scientific">Segatella copri DSM 18205</name>
    <dbReference type="NCBI Taxonomy" id="537011"/>
    <lineage>
        <taxon>Bacteria</taxon>
        <taxon>Pseudomonadati</taxon>
        <taxon>Bacteroidota</taxon>
        <taxon>Bacteroidia</taxon>
        <taxon>Bacteroidales</taxon>
        <taxon>Prevotellaceae</taxon>
        <taxon>Segatella</taxon>
    </lineage>
</organism>
<evidence type="ECO:0000259" key="4">
    <source>
        <dbReference type="PROSITE" id="PS51459"/>
    </source>
</evidence>
<accession>D1PH95</accession>
<evidence type="ECO:0000256" key="3">
    <source>
        <dbReference type="SAM" id="Coils"/>
    </source>
</evidence>
<feature type="active site" evidence="1">
    <location>
        <position position="251"/>
    </location>
</feature>
<proteinExistence type="predicted"/>
<dbReference type="PANTHER" id="PTHR13504">
    <property type="entry name" value="FIDO DOMAIN-CONTAINING PROTEIN DDB_G0283145"/>
    <property type="match status" value="1"/>
</dbReference>
<dbReference type="Pfam" id="PF02661">
    <property type="entry name" value="Fic"/>
    <property type="match status" value="1"/>
</dbReference>
<dbReference type="Proteomes" id="UP000004477">
    <property type="component" value="Unassembled WGS sequence"/>
</dbReference>
<feature type="coiled-coil region" evidence="3">
    <location>
        <begin position="277"/>
        <end position="328"/>
    </location>
</feature>
<dbReference type="HOGENOM" id="CLU_040460_4_0_10"/>
<keyword evidence="2" id="KW-0067">ATP-binding</keyword>
<reference evidence="5" key="1">
    <citation type="submission" date="2009-11" db="EMBL/GenBank/DDBJ databases">
        <authorList>
            <person name="Weinstock G."/>
            <person name="Sodergren E."/>
            <person name="Clifton S."/>
            <person name="Fulton L."/>
            <person name="Fulton B."/>
            <person name="Courtney L."/>
            <person name="Fronick C."/>
            <person name="Harrison M."/>
            <person name="Strong C."/>
            <person name="Farmer C."/>
            <person name="Delahaunty K."/>
            <person name="Markovic C."/>
            <person name="Hall O."/>
            <person name="Minx P."/>
            <person name="Tomlinson C."/>
            <person name="Mitreva M."/>
            <person name="Nelson J."/>
            <person name="Hou S."/>
            <person name="Wollam A."/>
            <person name="Pepin K.H."/>
            <person name="Johnson M."/>
            <person name="Bhonagiri V."/>
            <person name="Nash W.E."/>
            <person name="Warren W."/>
            <person name="Chinwalla A."/>
            <person name="Mardis E.R."/>
            <person name="Wilson R.K."/>
        </authorList>
    </citation>
    <scope>NUCLEOTIDE SEQUENCE [LARGE SCALE GENOMIC DNA]</scope>
    <source>
        <strain evidence="5">DSM 18205</strain>
    </source>
</reference>
<feature type="domain" description="Fido" evidence="4">
    <location>
        <begin position="155"/>
        <end position="309"/>
    </location>
</feature>
<dbReference type="PANTHER" id="PTHR13504:SF38">
    <property type="entry name" value="FIDO DOMAIN-CONTAINING PROTEIN"/>
    <property type="match status" value="1"/>
</dbReference>
<sequence length="400" mass="45633">MQTSAMKACFQIAECSFASAKILQKSEITKRFATFFILSPIFSCEIKIFVVSLQKDLVTKRSVMDKQINELLEVLKEYQELGISEQIDYQKFYLYSIITHSTAIEGSTVTEIENQLLFDEGITAKGKPMVEQLMNLDLKRAYEQSIRWAREHKPFTVEMLKNLSALVMRNTGSHYSTLMGEFDSSKGDLRLVGVTAGAGGRSYMDYRKVPMKLEELCNHINQRREALIKSPNAIDAYLLSFDAHNILVTIHPWVDGNGRMSRLIMNHLQFEFGLVPAKIIKEDKAQYIEALNESREEEAMAPFQEFMLKEHTQNLRNEILEYRKSMEEDIAIADIKVQMEGENKMEKEKQEVVQKGGPENKEVVQKGGPETRNAILQLIASNGNITSREIANTLNINRSA</sequence>
<feature type="binding site" evidence="2">
    <location>
        <begin position="255"/>
        <end position="262"/>
    </location>
    <ligand>
        <name>ATP</name>
        <dbReference type="ChEBI" id="CHEBI:30616"/>
    </ligand>
</feature>
<dbReference type="AlphaFoldDB" id="D1PH95"/>
<keyword evidence="2" id="KW-0547">Nucleotide-binding</keyword>
<protein>
    <submittedName>
        <fullName evidence="5">Fic family protein</fullName>
    </submittedName>
</protein>
<dbReference type="PaxDb" id="537011-PREVCOP_06615"/>
<evidence type="ECO:0000256" key="2">
    <source>
        <dbReference type="PIRSR" id="PIRSR640198-2"/>
    </source>
</evidence>
<evidence type="ECO:0000256" key="1">
    <source>
        <dbReference type="PIRSR" id="PIRSR640198-1"/>
    </source>
</evidence>
<dbReference type="PROSITE" id="PS51459">
    <property type="entry name" value="FIDO"/>
    <property type="match status" value="1"/>
</dbReference>
<keyword evidence="3" id="KW-0175">Coiled coil</keyword>
<dbReference type="SUPFAM" id="SSF140931">
    <property type="entry name" value="Fic-like"/>
    <property type="match status" value="1"/>
</dbReference>
<dbReference type="Gene3D" id="1.10.3290.10">
    <property type="entry name" value="Fido-like domain"/>
    <property type="match status" value="1"/>
</dbReference>
<evidence type="ECO:0000313" key="5">
    <source>
        <dbReference type="EMBL" id="EFB33944.1"/>
    </source>
</evidence>
<dbReference type="GO" id="GO:0005524">
    <property type="term" value="F:ATP binding"/>
    <property type="evidence" value="ECO:0007669"/>
    <property type="project" value="UniProtKB-KW"/>
</dbReference>
<dbReference type="InterPro" id="IPR003812">
    <property type="entry name" value="Fido"/>
</dbReference>
<comment type="caution">
    <text evidence="5">The sequence shown here is derived from an EMBL/GenBank/DDBJ whole genome shotgun (WGS) entry which is preliminary data.</text>
</comment>
<gene>
    <name evidence="5" type="ORF">PREVCOP_06615</name>
</gene>
<dbReference type="InterPro" id="IPR040198">
    <property type="entry name" value="Fido_containing"/>
</dbReference>